<dbReference type="AlphaFoldDB" id="A0A074YV24"/>
<feature type="compositionally biased region" description="Polar residues" evidence="1">
    <location>
        <begin position="83"/>
        <end position="109"/>
    </location>
</feature>
<reference evidence="2 3" key="1">
    <citation type="journal article" date="2014" name="BMC Genomics">
        <title>Genome sequencing of four Aureobasidium pullulans varieties: biotechnological potential, stress tolerance, and description of new species.</title>
        <authorList>
            <person name="Gostin Ar C."/>
            <person name="Ohm R.A."/>
            <person name="Kogej T."/>
            <person name="Sonjak S."/>
            <person name="Turk M."/>
            <person name="Zajc J."/>
            <person name="Zalar P."/>
            <person name="Grube M."/>
            <person name="Sun H."/>
            <person name="Han J."/>
            <person name="Sharma A."/>
            <person name="Chiniquy J."/>
            <person name="Ngan C.Y."/>
            <person name="Lipzen A."/>
            <person name="Barry K."/>
            <person name="Grigoriev I.V."/>
            <person name="Gunde-Cimerman N."/>
        </authorList>
    </citation>
    <scope>NUCLEOTIDE SEQUENCE [LARGE SCALE GENOMIC DNA]</scope>
    <source>
        <strain evidence="2 3">EXF-2481</strain>
    </source>
</reference>
<dbReference type="InParanoid" id="A0A074YV24"/>
<dbReference type="HOGENOM" id="CLU_1396047_0_0_1"/>
<evidence type="ECO:0000256" key="1">
    <source>
        <dbReference type="SAM" id="MobiDB-lite"/>
    </source>
</evidence>
<name>A0A074YV24_AURSE</name>
<dbReference type="EMBL" id="KL584787">
    <property type="protein sequence ID" value="KEQ90696.1"/>
    <property type="molecule type" value="Genomic_DNA"/>
</dbReference>
<dbReference type="RefSeq" id="XP_013339190.1">
    <property type="nucleotide sequence ID" value="XM_013483736.1"/>
</dbReference>
<evidence type="ECO:0000313" key="2">
    <source>
        <dbReference type="EMBL" id="KEQ90696.1"/>
    </source>
</evidence>
<organism evidence="2 3">
    <name type="scientific">Aureobasidium subglaciale (strain EXF-2481)</name>
    <name type="common">Aureobasidium pullulans var. subglaciale</name>
    <dbReference type="NCBI Taxonomy" id="1043005"/>
    <lineage>
        <taxon>Eukaryota</taxon>
        <taxon>Fungi</taxon>
        <taxon>Dikarya</taxon>
        <taxon>Ascomycota</taxon>
        <taxon>Pezizomycotina</taxon>
        <taxon>Dothideomycetes</taxon>
        <taxon>Dothideomycetidae</taxon>
        <taxon>Dothideales</taxon>
        <taxon>Saccotheciaceae</taxon>
        <taxon>Aureobasidium</taxon>
    </lineage>
</organism>
<evidence type="ECO:0000313" key="3">
    <source>
        <dbReference type="Proteomes" id="UP000030641"/>
    </source>
</evidence>
<feature type="region of interest" description="Disordered" evidence="1">
    <location>
        <begin position="81"/>
        <end position="109"/>
    </location>
</feature>
<gene>
    <name evidence="2" type="ORF">AUEXF2481DRAFT_534610</name>
</gene>
<dbReference type="Proteomes" id="UP000030641">
    <property type="component" value="Unassembled WGS sequence"/>
</dbReference>
<keyword evidence="3" id="KW-1185">Reference proteome</keyword>
<accession>A0A074YV24</accession>
<protein>
    <submittedName>
        <fullName evidence="2">Uncharacterized protein</fullName>
    </submittedName>
</protein>
<sequence length="195" mass="21387">MPDLGMCGVVLHSQQPVQLSRKDQQTIDAMVDAHSASVTIRNPFDLIAFDVVALAHFIVETSNQPRQFAFDVRDPLPELVDSHASSPVSHNSRASTPPQLSGHSHNVARSYNPHSTLAGDIPWFCPAYMHQQPIDPHISASAAHRPPYFSLSSPALALQTPICTILVLPLPSPPPSLRYQTSMHFPSATHELHCR</sequence>
<dbReference type="GeneID" id="25368877"/>
<proteinExistence type="predicted"/>